<organism evidence="2 3">
    <name type="scientific">Pigmentiphaga humi</name>
    <dbReference type="NCBI Taxonomy" id="2478468"/>
    <lineage>
        <taxon>Bacteria</taxon>
        <taxon>Pseudomonadati</taxon>
        <taxon>Pseudomonadota</taxon>
        <taxon>Betaproteobacteria</taxon>
        <taxon>Burkholderiales</taxon>
        <taxon>Alcaligenaceae</taxon>
        <taxon>Pigmentiphaga</taxon>
    </lineage>
</organism>
<evidence type="ECO:0000313" key="2">
    <source>
        <dbReference type="EMBL" id="VCU70310.1"/>
    </source>
</evidence>
<dbReference type="AlphaFoldDB" id="A0A3P4B3P8"/>
<dbReference type="EMBL" id="UWPJ01000018">
    <property type="protein sequence ID" value="VCU70310.1"/>
    <property type="molecule type" value="Genomic_DNA"/>
</dbReference>
<dbReference type="OrthoDB" id="5521505at2"/>
<proteinExistence type="predicted"/>
<keyword evidence="3" id="KW-1185">Reference proteome</keyword>
<dbReference type="RefSeq" id="WP_124079821.1">
    <property type="nucleotide sequence ID" value="NZ_UWPJ01000018.1"/>
</dbReference>
<dbReference type="Pfam" id="PF00561">
    <property type="entry name" value="Abhydrolase_1"/>
    <property type="match status" value="1"/>
</dbReference>
<name>A0A3P4B3P8_9BURK</name>
<evidence type="ECO:0000313" key="3">
    <source>
        <dbReference type="Proteomes" id="UP000277294"/>
    </source>
</evidence>
<dbReference type="Gene3D" id="3.40.50.1820">
    <property type="entry name" value="alpha/beta hydrolase"/>
    <property type="match status" value="1"/>
</dbReference>
<reference evidence="2 3" key="1">
    <citation type="submission" date="2018-10" db="EMBL/GenBank/DDBJ databases">
        <authorList>
            <person name="Criscuolo A."/>
        </authorList>
    </citation>
    <scope>NUCLEOTIDE SEQUENCE [LARGE SCALE GENOMIC DNA]</scope>
    <source>
        <strain evidence="2">DnA1</strain>
    </source>
</reference>
<dbReference type="Proteomes" id="UP000277294">
    <property type="component" value="Unassembled WGS sequence"/>
</dbReference>
<protein>
    <submittedName>
        <fullName evidence="2">Fluoroacetate dehalogenase</fullName>
        <ecNumber evidence="2">3.8.1.3</ecNumber>
    </submittedName>
</protein>
<evidence type="ECO:0000259" key="1">
    <source>
        <dbReference type="Pfam" id="PF00561"/>
    </source>
</evidence>
<accession>A0A3P4B3P8</accession>
<sequence length="294" mass="33077">MFEGFSTADIETAGARIHLRHGGSGPPLLLLHGNPATHLSWHRIADRLAERYTVVAADLRGYGDSIGPRDGGARHEHYSFRAMAQDQVEVMRALGFDSFYVAGHDRGGRTVHRMCLDHPGRVRKAAILDILPSQHVWTHVDKKWATDAWHWTFMIQPEPFPERLMGSVPADWFMRHKLSKNGRGLDFFPKEVFDEYVRCFNEKTIHASCEDYRACASIDLEMDTADIQAGNKVAAPLLVLWGRHGGVGAAGDVLSIWQERAALPVVGGATESGHYVPEEDPESTYRWFVRFFQD</sequence>
<dbReference type="GO" id="GO:0018785">
    <property type="term" value="F:haloacetate dehalogenase activity"/>
    <property type="evidence" value="ECO:0007669"/>
    <property type="project" value="UniProtKB-EC"/>
</dbReference>
<keyword evidence="2" id="KW-0378">Hydrolase</keyword>
<dbReference type="InterPro" id="IPR000073">
    <property type="entry name" value="AB_hydrolase_1"/>
</dbReference>
<dbReference type="SUPFAM" id="SSF53474">
    <property type="entry name" value="alpha/beta-Hydrolases"/>
    <property type="match status" value="1"/>
</dbReference>
<feature type="domain" description="AB hydrolase-1" evidence="1">
    <location>
        <begin position="26"/>
        <end position="259"/>
    </location>
</feature>
<dbReference type="PANTHER" id="PTHR43329">
    <property type="entry name" value="EPOXIDE HYDROLASE"/>
    <property type="match status" value="1"/>
</dbReference>
<gene>
    <name evidence="2" type="ORF">PIGHUM_02379</name>
</gene>
<dbReference type="EC" id="3.8.1.3" evidence="2"/>
<dbReference type="InterPro" id="IPR029058">
    <property type="entry name" value="AB_hydrolase_fold"/>
</dbReference>